<name>A0A151M630_ALLMI</name>
<dbReference type="Proteomes" id="UP000050525">
    <property type="component" value="Unassembled WGS sequence"/>
</dbReference>
<keyword evidence="3" id="KW-1185">Reference proteome</keyword>
<evidence type="ECO:0000313" key="3">
    <source>
        <dbReference type="Proteomes" id="UP000050525"/>
    </source>
</evidence>
<sequence length="215" mass="22321">MHSDAGHAGISAVGSSDPRHGTPWQIWALEPGLLPADGCTPTASSRAPCDSCDVEASWDPSAEEISVGSFPAADFALKTGAALRTARDQGQALEKSLTKAQGLLESHDPEQSRSAASQGRPCKPGAAETLPRETGTEPGQLQEGQGRLVKQGESMELQEVFEDVAIADSCAVEAPWDSSAEEISVVSFPAADTALETGDIICAIHLTGTLVSLAR</sequence>
<protein>
    <submittedName>
        <fullName evidence="2">Uncharacterized protein</fullName>
    </submittedName>
</protein>
<accession>A0A151M630</accession>
<feature type="region of interest" description="Disordered" evidence="1">
    <location>
        <begin position="1"/>
        <end position="21"/>
    </location>
</feature>
<organism evidence="2 3">
    <name type="scientific">Alligator mississippiensis</name>
    <name type="common">American alligator</name>
    <dbReference type="NCBI Taxonomy" id="8496"/>
    <lineage>
        <taxon>Eukaryota</taxon>
        <taxon>Metazoa</taxon>
        <taxon>Chordata</taxon>
        <taxon>Craniata</taxon>
        <taxon>Vertebrata</taxon>
        <taxon>Euteleostomi</taxon>
        <taxon>Archelosauria</taxon>
        <taxon>Archosauria</taxon>
        <taxon>Crocodylia</taxon>
        <taxon>Alligatoridae</taxon>
        <taxon>Alligatorinae</taxon>
        <taxon>Alligator</taxon>
    </lineage>
</organism>
<gene>
    <name evidence="2" type="ORF">Y1Q_0020502</name>
</gene>
<feature type="region of interest" description="Disordered" evidence="1">
    <location>
        <begin position="104"/>
        <end position="147"/>
    </location>
</feature>
<evidence type="ECO:0000313" key="2">
    <source>
        <dbReference type="EMBL" id="KYO19976.1"/>
    </source>
</evidence>
<dbReference type="AlphaFoldDB" id="A0A151M630"/>
<reference evidence="2 3" key="1">
    <citation type="journal article" date="2012" name="Genome Biol.">
        <title>Sequencing three crocodilian genomes to illuminate the evolution of archosaurs and amniotes.</title>
        <authorList>
            <person name="St John J.A."/>
            <person name="Braun E.L."/>
            <person name="Isberg S.R."/>
            <person name="Miles L.G."/>
            <person name="Chong A.Y."/>
            <person name="Gongora J."/>
            <person name="Dalzell P."/>
            <person name="Moran C."/>
            <person name="Bed'hom B."/>
            <person name="Abzhanov A."/>
            <person name="Burgess S.C."/>
            <person name="Cooksey A.M."/>
            <person name="Castoe T.A."/>
            <person name="Crawford N.G."/>
            <person name="Densmore L.D."/>
            <person name="Drew J.C."/>
            <person name="Edwards S.V."/>
            <person name="Faircloth B.C."/>
            <person name="Fujita M.K."/>
            <person name="Greenwold M.J."/>
            <person name="Hoffmann F.G."/>
            <person name="Howard J.M."/>
            <person name="Iguchi T."/>
            <person name="Janes D.E."/>
            <person name="Khan S.Y."/>
            <person name="Kohno S."/>
            <person name="de Koning A.J."/>
            <person name="Lance S.L."/>
            <person name="McCarthy F.M."/>
            <person name="McCormack J.E."/>
            <person name="Merchant M.E."/>
            <person name="Peterson D.G."/>
            <person name="Pollock D.D."/>
            <person name="Pourmand N."/>
            <person name="Raney B.J."/>
            <person name="Roessler K.A."/>
            <person name="Sanford J.R."/>
            <person name="Sawyer R.H."/>
            <person name="Schmidt C.J."/>
            <person name="Triplett E.W."/>
            <person name="Tuberville T.D."/>
            <person name="Venegas-Anaya M."/>
            <person name="Howard J.T."/>
            <person name="Jarvis E.D."/>
            <person name="Guillette L.J.Jr."/>
            <person name="Glenn T.C."/>
            <person name="Green R.E."/>
            <person name="Ray D.A."/>
        </authorList>
    </citation>
    <scope>NUCLEOTIDE SEQUENCE [LARGE SCALE GENOMIC DNA]</scope>
    <source>
        <strain evidence="2">KSC_2009_1</strain>
    </source>
</reference>
<comment type="caution">
    <text evidence="2">The sequence shown here is derived from an EMBL/GenBank/DDBJ whole genome shotgun (WGS) entry which is preliminary data.</text>
</comment>
<dbReference type="EMBL" id="AKHW03006479">
    <property type="protein sequence ID" value="KYO19976.1"/>
    <property type="molecule type" value="Genomic_DNA"/>
</dbReference>
<evidence type="ECO:0000256" key="1">
    <source>
        <dbReference type="SAM" id="MobiDB-lite"/>
    </source>
</evidence>
<proteinExistence type="predicted"/>